<evidence type="ECO:0000313" key="4">
    <source>
        <dbReference type="EMBL" id="RWS19722.1"/>
    </source>
</evidence>
<dbReference type="VEuPathDB" id="VectorBase:LDEU012318"/>
<dbReference type="Proteomes" id="UP000288716">
    <property type="component" value="Unassembled WGS sequence"/>
</dbReference>
<name>A0A443RWH5_9ACAR</name>
<evidence type="ECO:0000256" key="2">
    <source>
        <dbReference type="ARBA" id="ARBA00019577"/>
    </source>
</evidence>
<protein>
    <recommendedName>
        <fullName evidence="2">Biogenesis of lysosome-related organelles complex 1 subunit 1</fullName>
    </recommendedName>
</protein>
<dbReference type="STRING" id="299467.A0A443RWH5"/>
<comment type="similarity">
    <text evidence="1">Belongs to the BLOC1S1 family.</text>
</comment>
<gene>
    <name evidence="4" type="ORF">B4U80_01073</name>
</gene>
<keyword evidence="3" id="KW-0175">Coiled coil</keyword>
<dbReference type="OrthoDB" id="20018at2759"/>
<dbReference type="GO" id="GO:0016197">
    <property type="term" value="P:endosomal transport"/>
    <property type="evidence" value="ECO:0007669"/>
    <property type="project" value="TreeGrafter"/>
</dbReference>
<sequence length="126" mass="14683">MLSSLHKEHQKCQQLKKEEIEKKREETLNASNELTFSLINHLNEGNRVAKAYLNQRKLDAEAKQLQNNVNQFTKQTTQWLNVLDNLNKCVKELGDVQNWATTIENDMRLISTALEYAYKVGPQPKR</sequence>
<evidence type="ECO:0000256" key="3">
    <source>
        <dbReference type="SAM" id="Coils"/>
    </source>
</evidence>
<dbReference type="InterPro" id="IPR009395">
    <property type="entry name" value="BLOC1S1"/>
</dbReference>
<proteinExistence type="inferred from homology"/>
<comment type="caution">
    <text evidence="4">The sequence shown here is derived from an EMBL/GenBank/DDBJ whole genome shotgun (WGS) entry which is preliminary data.</text>
</comment>
<keyword evidence="5" id="KW-1185">Reference proteome</keyword>
<dbReference type="Pfam" id="PF06320">
    <property type="entry name" value="GCN5L1"/>
    <property type="match status" value="1"/>
</dbReference>
<reference evidence="4 5" key="1">
    <citation type="journal article" date="2018" name="Gigascience">
        <title>Genomes of trombidid mites reveal novel predicted allergens and laterally-transferred genes associated with secondary metabolism.</title>
        <authorList>
            <person name="Dong X."/>
            <person name="Chaisiri K."/>
            <person name="Xia D."/>
            <person name="Armstrong S.D."/>
            <person name="Fang Y."/>
            <person name="Donnelly M.J."/>
            <person name="Kadowaki T."/>
            <person name="McGarry J.W."/>
            <person name="Darby A.C."/>
            <person name="Makepeace B.L."/>
        </authorList>
    </citation>
    <scope>NUCLEOTIDE SEQUENCE [LARGE SCALE GENOMIC DNA]</scope>
    <source>
        <strain evidence="4">UoL-UT</strain>
    </source>
</reference>
<dbReference type="GO" id="GO:0031083">
    <property type="term" value="C:BLOC-1 complex"/>
    <property type="evidence" value="ECO:0007669"/>
    <property type="project" value="InterPro"/>
</dbReference>
<organism evidence="4 5">
    <name type="scientific">Leptotrombidium deliense</name>
    <dbReference type="NCBI Taxonomy" id="299467"/>
    <lineage>
        <taxon>Eukaryota</taxon>
        <taxon>Metazoa</taxon>
        <taxon>Ecdysozoa</taxon>
        <taxon>Arthropoda</taxon>
        <taxon>Chelicerata</taxon>
        <taxon>Arachnida</taxon>
        <taxon>Acari</taxon>
        <taxon>Acariformes</taxon>
        <taxon>Trombidiformes</taxon>
        <taxon>Prostigmata</taxon>
        <taxon>Anystina</taxon>
        <taxon>Parasitengona</taxon>
        <taxon>Trombiculoidea</taxon>
        <taxon>Trombiculidae</taxon>
        <taxon>Leptotrombidium</taxon>
    </lineage>
</organism>
<dbReference type="PANTHER" id="PTHR13073:SF0">
    <property type="entry name" value="BIOGENESIS OF LYSOSOME-RELATED ORGANELLES COMPLEX 1 SUBUNIT 1"/>
    <property type="match status" value="1"/>
</dbReference>
<evidence type="ECO:0000256" key="1">
    <source>
        <dbReference type="ARBA" id="ARBA00007133"/>
    </source>
</evidence>
<dbReference type="AlphaFoldDB" id="A0A443RWH5"/>
<evidence type="ECO:0000313" key="5">
    <source>
        <dbReference type="Proteomes" id="UP000288716"/>
    </source>
</evidence>
<dbReference type="PANTHER" id="PTHR13073">
    <property type="entry name" value="BLOC-1 COMPLEX SUBUNIT 1"/>
    <property type="match status" value="1"/>
</dbReference>
<feature type="coiled-coil region" evidence="3">
    <location>
        <begin position="48"/>
        <end position="75"/>
    </location>
</feature>
<accession>A0A443RWH5</accession>
<dbReference type="EMBL" id="NCKV01023311">
    <property type="protein sequence ID" value="RWS19722.1"/>
    <property type="molecule type" value="Genomic_DNA"/>
</dbReference>